<feature type="transmembrane region" description="Helical" evidence="9">
    <location>
        <begin position="464"/>
        <end position="485"/>
    </location>
</feature>
<evidence type="ECO:0000256" key="5">
    <source>
        <dbReference type="ARBA" id="ARBA00022856"/>
    </source>
</evidence>
<feature type="transmembrane region" description="Helical" evidence="9">
    <location>
        <begin position="399"/>
        <end position="418"/>
    </location>
</feature>
<feature type="transmembrane region" description="Helical" evidence="9">
    <location>
        <begin position="642"/>
        <end position="660"/>
    </location>
</feature>
<dbReference type="InterPro" id="IPR004813">
    <property type="entry name" value="OPT"/>
</dbReference>
<keyword evidence="8 9" id="KW-0472">Membrane</keyword>
<feature type="transmembrane region" description="Helical" evidence="9">
    <location>
        <begin position="491"/>
        <end position="514"/>
    </location>
</feature>
<dbReference type="GO" id="GO:0015031">
    <property type="term" value="P:protein transport"/>
    <property type="evidence" value="ECO:0007669"/>
    <property type="project" value="UniProtKB-KW"/>
</dbReference>
<proteinExistence type="inferred from homology"/>
<protein>
    <recommendedName>
        <fullName evidence="12">Oligopeptide transporter</fullName>
    </recommendedName>
</protein>
<evidence type="ECO:0000313" key="10">
    <source>
        <dbReference type="EMBL" id="ODQ57426.1"/>
    </source>
</evidence>
<dbReference type="GeneID" id="30200058"/>
<evidence type="ECO:0000256" key="9">
    <source>
        <dbReference type="SAM" id="Phobius"/>
    </source>
</evidence>
<feature type="transmembrane region" description="Helical" evidence="9">
    <location>
        <begin position="719"/>
        <end position="740"/>
    </location>
</feature>
<evidence type="ECO:0000256" key="7">
    <source>
        <dbReference type="ARBA" id="ARBA00022989"/>
    </source>
</evidence>
<dbReference type="Proteomes" id="UP000094112">
    <property type="component" value="Unassembled WGS sequence"/>
</dbReference>
<comment type="subcellular location">
    <subcellularLocation>
        <location evidence="1">Membrane</location>
        <topology evidence="1">Multi-pass membrane protein</topology>
    </subcellularLocation>
</comment>
<evidence type="ECO:0008006" key="12">
    <source>
        <dbReference type="Google" id="ProtNLM"/>
    </source>
</evidence>
<dbReference type="Pfam" id="PF03169">
    <property type="entry name" value="OPT"/>
    <property type="match status" value="1"/>
</dbReference>
<evidence type="ECO:0000256" key="6">
    <source>
        <dbReference type="ARBA" id="ARBA00022927"/>
    </source>
</evidence>
<organism evidence="10 11">
    <name type="scientific">Wickerhamomyces anomalus (strain ATCC 58044 / CBS 1984 / NCYC 433 / NRRL Y-366-8)</name>
    <name type="common">Yeast</name>
    <name type="synonym">Hansenula anomala</name>
    <dbReference type="NCBI Taxonomy" id="683960"/>
    <lineage>
        <taxon>Eukaryota</taxon>
        <taxon>Fungi</taxon>
        <taxon>Dikarya</taxon>
        <taxon>Ascomycota</taxon>
        <taxon>Saccharomycotina</taxon>
        <taxon>Saccharomycetes</taxon>
        <taxon>Phaffomycetales</taxon>
        <taxon>Wickerhamomycetaceae</taxon>
        <taxon>Wickerhamomyces</taxon>
    </lineage>
</organism>
<feature type="transmembrane region" description="Helical" evidence="9">
    <location>
        <begin position="252"/>
        <end position="272"/>
    </location>
</feature>
<keyword evidence="5" id="KW-0571">Peptide transport</keyword>
<accession>A0A1E3NWB1</accession>
<dbReference type="EMBL" id="KV454213">
    <property type="protein sequence ID" value="ODQ57426.1"/>
    <property type="molecule type" value="Genomic_DNA"/>
</dbReference>
<evidence type="ECO:0000256" key="3">
    <source>
        <dbReference type="ARBA" id="ARBA00022448"/>
    </source>
</evidence>
<keyword evidence="4 9" id="KW-0812">Transmembrane</keyword>
<evidence type="ECO:0000256" key="2">
    <source>
        <dbReference type="ARBA" id="ARBA00008807"/>
    </source>
</evidence>
<feature type="transmembrane region" description="Helical" evidence="9">
    <location>
        <begin position="111"/>
        <end position="129"/>
    </location>
</feature>
<name>A0A1E3NWB1_WICAA</name>
<feature type="transmembrane region" description="Helical" evidence="9">
    <location>
        <begin position="689"/>
        <end position="707"/>
    </location>
</feature>
<keyword evidence="11" id="KW-1185">Reference proteome</keyword>
<evidence type="ECO:0000256" key="1">
    <source>
        <dbReference type="ARBA" id="ARBA00004141"/>
    </source>
</evidence>
<dbReference type="OrthoDB" id="9986677at2759"/>
<feature type="transmembrane region" description="Helical" evidence="9">
    <location>
        <begin position="573"/>
        <end position="593"/>
    </location>
</feature>
<feature type="transmembrane region" description="Helical" evidence="9">
    <location>
        <begin position="292"/>
        <end position="312"/>
    </location>
</feature>
<keyword evidence="6" id="KW-0653">Protein transport</keyword>
<keyword evidence="3" id="KW-0813">Transport</keyword>
<dbReference type="RefSeq" id="XP_019036633.1">
    <property type="nucleotide sequence ID" value="XM_019182812.1"/>
</dbReference>
<dbReference type="AlphaFoldDB" id="A0A1E3NWB1"/>
<dbReference type="NCBIfam" id="TIGR00728">
    <property type="entry name" value="OPT_sfam"/>
    <property type="match status" value="1"/>
</dbReference>
<sequence length="787" mass="90346">MNDEKVLKIYQASSENHQNDPNFPNADWTYLHQVLNGEINYTENFEENFKAKLLASLIYYHSPYPEVRAVTDLYNDPNEPVETIRSYTIAIIWLIISTGIREFFYHRQPAIALSVGVVSILMYPCGKAWEYIMPNIKIGKLPLNPGPYSYKEQMFATTIVTVGSQSVYVSSNIVTQIKFYHQDWVTFGYQVLLTLSTQTMGFAFAGILRKFVIYPERALWPTNLPSLALNRALLKPERKEIINGWKITKYKFFWICFCGMFVYNWIPTYLFNALSTFSWLTWISPNNFNLDVVTGFNGGLGLNPIPTFDWNVVSYLISPLVLPFYVSMNVFAGMVLSFFVILAIYYTNTKWSAYLPINSNSVFTNTGESFEVQEILTNGLLDLEKYQNYSPPFYTAGNLVVYAVFFLFYPLSFVYNTWKEWDTIKFALKFMYNDTKEQFQNFTVGKFDDPHSRMMARYKETPDWCYWCILIVSLVLAILCVKIYPETKTPVWGIFFAIGINFVFLIPLCLLYAVTGIQMGLNVLVELIVGYALPGNGVALMTIKALGYNIDGQADNFVSSQKMAHYAKIPARALFRGQLIGVIIQCFVFLGVVNWSLSNIEGLCEVHQKQKFTCPQERTFYSASVLWGVIGPKRVFDGLYPILRWAFLIGFLLALLLIVVKKYFPKYFPSFIEPQVFAYGMISYAPYNLSYIVSGVYTSFAFMYIIRRRYLAWFEKYNYVLSSAFDAGVAFSAVIIFFAVQYHAKNLSWWGNNVVYEGIEGGEGQQSLKDITESVRGYFGPSKGSFP</sequence>
<dbReference type="InterPro" id="IPR004648">
    <property type="entry name" value="Oligpept_transpt"/>
</dbReference>
<dbReference type="GO" id="GO:0016020">
    <property type="term" value="C:membrane"/>
    <property type="evidence" value="ECO:0007669"/>
    <property type="project" value="UniProtKB-SubCell"/>
</dbReference>
<gene>
    <name evidence="10" type="ORF">WICANDRAFT_57692</name>
</gene>
<dbReference type="NCBIfam" id="TIGR00727">
    <property type="entry name" value="ISP4_OPT"/>
    <property type="match status" value="1"/>
</dbReference>
<feature type="transmembrane region" description="Helical" evidence="9">
    <location>
        <begin position="187"/>
        <end position="208"/>
    </location>
</feature>
<feature type="transmembrane region" description="Helical" evidence="9">
    <location>
        <begin position="324"/>
        <end position="346"/>
    </location>
</feature>
<evidence type="ECO:0000256" key="8">
    <source>
        <dbReference type="ARBA" id="ARBA00023136"/>
    </source>
</evidence>
<evidence type="ECO:0000313" key="11">
    <source>
        <dbReference type="Proteomes" id="UP000094112"/>
    </source>
</evidence>
<dbReference type="PANTHER" id="PTHR22601">
    <property type="entry name" value="ISP4 LIKE PROTEIN"/>
    <property type="match status" value="1"/>
</dbReference>
<evidence type="ECO:0000256" key="4">
    <source>
        <dbReference type="ARBA" id="ARBA00022692"/>
    </source>
</evidence>
<keyword evidence="7 9" id="KW-1133">Transmembrane helix</keyword>
<comment type="similarity">
    <text evidence="2">Belongs to the oligopeptide OPT transporter family.</text>
</comment>
<reference evidence="10 11" key="1">
    <citation type="journal article" date="2016" name="Proc. Natl. Acad. Sci. U.S.A.">
        <title>Comparative genomics of biotechnologically important yeasts.</title>
        <authorList>
            <person name="Riley R."/>
            <person name="Haridas S."/>
            <person name="Wolfe K.H."/>
            <person name="Lopes M.R."/>
            <person name="Hittinger C.T."/>
            <person name="Goeker M."/>
            <person name="Salamov A.A."/>
            <person name="Wisecaver J.H."/>
            <person name="Long T.M."/>
            <person name="Calvey C.H."/>
            <person name="Aerts A.L."/>
            <person name="Barry K.W."/>
            <person name="Choi C."/>
            <person name="Clum A."/>
            <person name="Coughlan A.Y."/>
            <person name="Deshpande S."/>
            <person name="Douglass A.P."/>
            <person name="Hanson S.J."/>
            <person name="Klenk H.-P."/>
            <person name="LaButti K.M."/>
            <person name="Lapidus A."/>
            <person name="Lindquist E.A."/>
            <person name="Lipzen A.M."/>
            <person name="Meier-Kolthoff J.P."/>
            <person name="Ohm R.A."/>
            <person name="Otillar R.P."/>
            <person name="Pangilinan J.L."/>
            <person name="Peng Y."/>
            <person name="Rokas A."/>
            <person name="Rosa C.A."/>
            <person name="Scheuner C."/>
            <person name="Sibirny A.A."/>
            <person name="Slot J.C."/>
            <person name="Stielow J.B."/>
            <person name="Sun H."/>
            <person name="Kurtzman C.P."/>
            <person name="Blackwell M."/>
            <person name="Grigoriev I.V."/>
            <person name="Jeffries T.W."/>
        </authorList>
    </citation>
    <scope>NUCLEOTIDE SEQUENCE [LARGE SCALE GENOMIC DNA]</scope>
    <source>
        <strain evidence="11">ATCC 58044 / CBS 1984 / NCYC 433 / NRRL Y-366-8</strain>
    </source>
</reference>
<dbReference type="GO" id="GO:0035673">
    <property type="term" value="F:oligopeptide transmembrane transporter activity"/>
    <property type="evidence" value="ECO:0007669"/>
    <property type="project" value="InterPro"/>
</dbReference>